<dbReference type="InterPro" id="IPR033880">
    <property type="entry name" value="SPFH_YdjI"/>
</dbReference>
<organism evidence="2 3">
    <name type="scientific">Pedobacter africanus</name>
    <dbReference type="NCBI Taxonomy" id="151894"/>
    <lineage>
        <taxon>Bacteria</taxon>
        <taxon>Pseudomonadati</taxon>
        <taxon>Bacteroidota</taxon>
        <taxon>Sphingobacteriia</taxon>
        <taxon>Sphingobacteriales</taxon>
        <taxon>Sphingobacteriaceae</taxon>
        <taxon>Pedobacter</taxon>
    </lineage>
</organism>
<protein>
    <submittedName>
        <fullName evidence="2">Membrane protease subunit, stomatin/prohibitin family, contains C-terminal Zn-ribbon domain</fullName>
    </submittedName>
</protein>
<reference evidence="3" key="1">
    <citation type="submission" date="2017-04" db="EMBL/GenBank/DDBJ databases">
        <authorList>
            <person name="Varghese N."/>
            <person name="Submissions S."/>
        </authorList>
    </citation>
    <scope>NUCLEOTIDE SEQUENCE [LARGE SCALE GENOMIC DNA]</scope>
    <source>
        <strain evidence="3">DSM 12126</strain>
    </source>
</reference>
<dbReference type="PANTHER" id="PTHR37826">
    <property type="entry name" value="FLOTILLIN BAND_7_5 DOMAIN PROTEIN"/>
    <property type="match status" value="1"/>
</dbReference>
<evidence type="ECO:0000313" key="3">
    <source>
        <dbReference type="Proteomes" id="UP000192756"/>
    </source>
</evidence>
<gene>
    <name evidence="2" type="ORF">SAMN04488524_3930</name>
</gene>
<evidence type="ECO:0000259" key="1">
    <source>
        <dbReference type="Pfam" id="PF13421"/>
    </source>
</evidence>
<dbReference type="SUPFAM" id="SSF117892">
    <property type="entry name" value="Band 7/SPFH domain"/>
    <property type="match status" value="1"/>
</dbReference>
<feature type="domain" description="SPFH" evidence="1">
    <location>
        <begin position="27"/>
        <end position="233"/>
    </location>
</feature>
<dbReference type="Proteomes" id="UP000192756">
    <property type="component" value="Unassembled WGS sequence"/>
</dbReference>
<keyword evidence="2" id="KW-0645">Protease</keyword>
<evidence type="ECO:0000313" key="2">
    <source>
        <dbReference type="EMBL" id="SMC97932.1"/>
    </source>
</evidence>
<dbReference type="STRING" id="151894.SAMN04488524_3930"/>
<accession>A0A1W2DLK2</accession>
<dbReference type="OrthoDB" id="9764015at2"/>
<keyword evidence="2" id="KW-0378">Hydrolase</keyword>
<dbReference type="GO" id="GO:0008233">
    <property type="term" value="F:peptidase activity"/>
    <property type="evidence" value="ECO:0007669"/>
    <property type="project" value="UniProtKB-KW"/>
</dbReference>
<dbReference type="GO" id="GO:0006508">
    <property type="term" value="P:proteolysis"/>
    <property type="evidence" value="ECO:0007669"/>
    <property type="project" value="UniProtKB-KW"/>
</dbReference>
<dbReference type="EMBL" id="FWXT01000003">
    <property type="protein sequence ID" value="SMC97932.1"/>
    <property type="molecule type" value="Genomic_DNA"/>
</dbReference>
<sequence>MGLGDFFKKQLSTVIEWKDQQPELLLYKFPAPTDEVKNASKLIVAPGQGCILVYEGEIKGFISDEGLFDLQTDNHPFITNLLKLRQLFESEHKLRIYFYRKADILNQPWGTPSPVKYLDGQYHIPVELGAYGNYSMRIADPLLLFRDIIGSRNEYTTADTKALLLSRLPQTLISYLAQSKLSYLDIDAQLDRLSSDLKAQLNAGFSDLGLELKDFRIQGTSFDKETQQRIGKIADITAESRAAAEGGLSYLEIEKLKALRDAARNEAGLAGAGLQLGFGMDLGKTLNDKKEELTAYSTTTDPVVQLQKLKLLLDEDILTQEEFDAKKKEILSKM</sequence>
<dbReference type="CDD" id="cd03408">
    <property type="entry name" value="SPFH_like_u1"/>
    <property type="match status" value="1"/>
</dbReference>
<dbReference type="RefSeq" id="WP_084240693.1">
    <property type="nucleotide sequence ID" value="NZ_FWXT01000003.1"/>
</dbReference>
<dbReference type="Pfam" id="PF13421">
    <property type="entry name" value="Band_7_1"/>
    <property type="match status" value="1"/>
</dbReference>
<keyword evidence="3" id="KW-1185">Reference proteome</keyword>
<dbReference type="InterPro" id="IPR036013">
    <property type="entry name" value="Band_7/SPFH_dom_sf"/>
</dbReference>
<dbReference type="AlphaFoldDB" id="A0A1W2DLK2"/>
<proteinExistence type="predicted"/>
<name>A0A1W2DLK2_9SPHI</name>
<dbReference type="PANTHER" id="PTHR37826:SF2">
    <property type="entry name" value="ZINC-RIBBON DOMAIN-CONTAINING PROTEIN"/>
    <property type="match status" value="1"/>
</dbReference>